<keyword evidence="3" id="KW-1185">Reference proteome</keyword>
<feature type="transmembrane region" description="Helical" evidence="1">
    <location>
        <begin position="20"/>
        <end position="49"/>
    </location>
</feature>
<dbReference type="AlphaFoldDB" id="A0AAW0G8I6"/>
<proteinExistence type="predicted"/>
<keyword evidence="1" id="KW-0472">Membrane</keyword>
<feature type="transmembrane region" description="Helical" evidence="1">
    <location>
        <begin position="140"/>
        <end position="159"/>
    </location>
</feature>
<organism evidence="2 3">
    <name type="scientific">Cerrena zonata</name>
    <dbReference type="NCBI Taxonomy" id="2478898"/>
    <lineage>
        <taxon>Eukaryota</taxon>
        <taxon>Fungi</taxon>
        <taxon>Dikarya</taxon>
        <taxon>Basidiomycota</taxon>
        <taxon>Agaricomycotina</taxon>
        <taxon>Agaricomycetes</taxon>
        <taxon>Polyporales</taxon>
        <taxon>Cerrenaceae</taxon>
        <taxon>Cerrena</taxon>
    </lineage>
</organism>
<feature type="transmembrane region" description="Helical" evidence="1">
    <location>
        <begin position="165"/>
        <end position="186"/>
    </location>
</feature>
<comment type="caution">
    <text evidence="2">The sequence shown here is derived from an EMBL/GenBank/DDBJ whole genome shotgun (WGS) entry which is preliminary data.</text>
</comment>
<keyword evidence="1" id="KW-1133">Transmembrane helix</keyword>
<evidence type="ECO:0000313" key="2">
    <source>
        <dbReference type="EMBL" id="KAK7689743.1"/>
    </source>
</evidence>
<name>A0AAW0G8I6_9APHY</name>
<evidence type="ECO:0000313" key="3">
    <source>
        <dbReference type="Proteomes" id="UP001385951"/>
    </source>
</evidence>
<feature type="transmembrane region" description="Helical" evidence="1">
    <location>
        <begin position="70"/>
        <end position="90"/>
    </location>
</feature>
<sequence>MSSSPSNDSHDLNDLSATLLSSSAFLLTYAIPLLVLSTVLTFSGSFLTLDRTRALPRPKTFDPENLTRRLRSWFVLEGGIGGILLGYAFGVHIATMLSIMIPNVTSAAPLRPPAFLAVWLCSVLLTSVSSGRWKYVARTVAGLIGYSTLALSISVIVHPTRLTRIVLAAVFTALGTVACLLPFPAISHTPVRIAASATGAFGVILSVSLFSHVPAWADVWERFWVDNDINWGSSREKGLSAAYCFLLVTGVICDWALHKYYGEDPDEKWNQYLSDYSLNLPNNPRRAGDFHPPLSLWDQITNFFSSEKTKIHSKLQKPVTVLHKNDPQIFPSMLGDPGGAHKYSPISGPDQKVYEVDLGLPRKSGGDAKWEEFWRDVKSQAVY</sequence>
<gene>
    <name evidence="2" type="ORF">QCA50_006382</name>
</gene>
<protein>
    <submittedName>
        <fullName evidence="2">Uncharacterized protein</fullName>
    </submittedName>
</protein>
<accession>A0AAW0G8I6</accession>
<dbReference type="Proteomes" id="UP001385951">
    <property type="component" value="Unassembled WGS sequence"/>
</dbReference>
<keyword evidence="1" id="KW-0812">Transmembrane</keyword>
<evidence type="ECO:0000256" key="1">
    <source>
        <dbReference type="SAM" id="Phobius"/>
    </source>
</evidence>
<dbReference type="EMBL" id="JASBNA010000007">
    <property type="protein sequence ID" value="KAK7689743.1"/>
    <property type="molecule type" value="Genomic_DNA"/>
</dbReference>
<reference evidence="2 3" key="1">
    <citation type="submission" date="2022-09" db="EMBL/GenBank/DDBJ databases">
        <authorList>
            <person name="Palmer J.M."/>
        </authorList>
    </citation>
    <scope>NUCLEOTIDE SEQUENCE [LARGE SCALE GENOMIC DNA]</scope>
    <source>
        <strain evidence="2 3">DSM 7382</strain>
    </source>
</reference>
<feature type="transmembrane region" description="Helical" evidence="1">
    <location>
        <begin position="193"/>
        <end position="217"/>
    </location>
</feature>